<gene>
    <name evidence="1" type="ORF">T310_10261</name>
</gene>
<protein>
    <recommendedName>
        <fullName evidence="3">SNF2 N-terminal domain-containing protein</fullName>
    </recommendedName>
</protein>
<dbReference type="EMBL" id="LASV01000821">
    <property type="protein sequence ID" value="KKA16159.1"/>
    <property type="molecule type" value="Genomic_DNA"/>
</dbReference>
<dbReference type="Proteomes" id="UP000053958">
    <property type="component" value="Unassembled WGS sequence"/>
</dbReference>
<evidence type="ECO:0000313" key="1">
    <source>
        <dbReference type="EMBL" id="KKA16159.1"/>
    </source>
</evidence>
<evidence type="ECO:0008006" key="3">
    <source>
        <dbReference type="Google" id="ProtNLM"/>
    </source>
</evidence>
<dbReference type="RefSeq" id="XP_013322771.1">
    <property type="nucleotide sequence ID" value="XM_013467317.1"/>
</dbReference>
<reference evidence="1 2" key="1">
    <citation type="submission" date="2015-04" db="EMBL/GenBank/DDBJ databases">
        <authorList>
            <person name="Heijne W.H."/>
            <person name="Fedorova N.D."/>
            <person name="Nierman W.C."/>
            <person name="Vollebregt A.W."/>
            <person name="Zhao Z."/>
            <person name="Wu L."/>
            <person name="Kumar M."/>
            <person name="Stam H."/>
            <person name="van den Berg M.A."/>
            <person name="Pel H.J."/>
        </authorList>
    </citation>
    <scope>NUCLEOTIDE SEQUENCE [LARGE SCALE GENOMIC DNA]</scope>
    <source>
        <strain evidence="1 2">CBS 393.64</strain>
    </source>
</reference>
<dbReference type="InterPro" id="IPR038718">
    <property type="entry name" value="SNF2-like_sf"/>
</dbReference>
<sequence length="301" mass="34043">MVKHFYTLCNISLSLYSLYTPGRQLVDPPGIRLSCENSCLPHRCQWRTNVWHGLYESDVSFQNAKRGKYGSVEFRYPPSSDTPEKTIQCGANELNIAGDLGSSMETQPDANPGFVVDEDICKRAHKKDSYWTRWDFDLELILCPPLPTALSNSLAGSFAAKIPKLMLITRAVANPSRQNFLLFLLIAKAVNQHDSWFDNELYQRENETEACQYLGIDNPDRQKVRCMHHCRLHFWQPVAIHAMCQFANDLLLSGCLLADGVGLGKTWTTIAFLLTVLYVQAQRILDLTNLRETIPPTMAGS</sequence>
<name>A0A0F4YD94_RASE3</name>
<dbReference type="InterPro" id="IPR027417">
    <property type="entry name" value="P-loop_NTPase"/>
</dbReference>
<accession>A0A0F4YD94</accession>
<dbReference type="Gene3D" id="3.40.50.10810">
    <property type="entry name" value="Tandem AAA-ATPase domain"/>
    <property type="match status" value="1"/>
</dbReference>
<dbReference type="SUPFAM" id="SSF52540">
    <property type="entry name" value="P-loop containing nucleoside triphosphate hydrolases"/>
    <property type="match status" value="1"/>
</dbReference>
<dbReference type="AlphaFoldDB" id="A0A0F4YD94"/>
<proteinExistence type="predicted"/>
<dbReference type="OrthoDB" id="4448468at2759"/>
<dbReference type="STRING" id="1408163.A0A0F4YD94"/>
<evidence type="ECO:0000313" key="2">
    <source>
        <dbReference type="Proteomes" id="UP000053958"/>
    </source>
</evidence>
<comment type="caution">
    <text evidence="1">The sequence shown here is derived from an EMBL/GenBank/DDBJ whole genome shotgun (WGS) entry which is preliminary data.</text>
</comment>
<organism evidence="1 2">
    <name type="scientific">Rasamsonia emersonii (strain ATCC 16479 / CBS 393.64 / IMI 116815)</name>
    <dbReference type="NCBI Taxonomy" id="1408163"/>
    <lineage>
        <taxon>Eukaryota</taxon>
        <taxon>Fungi</taxon>
        <taxon>Dikarya</taxon>
        <taxon>Ascomycota</taxon>
        <taxon>Pezizomycotina</taxon>
        <taxon>Eurotiomycetes</taxon>
        <taxon>Eurotiomycetidae</taxon>
        <taxon>Eurotiales</taxon>
        <taxon>Trichocomaceae</taxon>
        <taxon>Rasamsonia</taxon>
    </lineage>
</organism>
<dbReference type="GeneID" id="25313331"/>
<keyword evidence="2" id="KW-1185">Reference proteome</keyword>